<dbReference type="RefSeq" id="WP_189970395.1">
    <property type="nucleotide sequence ID" value="NZ_BMUA01000035.1"/>
</dbReference>
<keyword evidence="2" id="KW-1185">Reference proteome</keyword>
<accession>A0ABQ3QL77</accession>
<sequence length="285" mass="29197">MAEGTRLVAPVLSAVGGSGRSIVANLLACALAPAGATVVLDTAPRLSSPWPAWTADGHAGGLAALPADQPLSPAQVRQAASWRPGLDGGQWQVLTDGRDWHTPPLALPDEPAAWHQLSAIGGWNAVIADTAHPMAHDVLAARCERRQGQTRGWCELPYAVPVLCAAATASGIQALQQAVMALHAEGLPLQRAVAVLVATTDGRTPAVVRAGATMLGPRTASVVHLPYDPGIRAHGLGAPSRLRPRTQQAAGQLAAAVHAAARAAWGDPLPRAPRPAPLSAPVPAL</sequence>
<evidence type="ECO:0000313" key="1">
    <source>
        <dbReference type="EMBL" id="GHI38027.1"/>
    </source>
</evidence>
<gene>
    <name evidence="1" type="ORF">Sviol_24350</name>
</gene>
<evidence type="ECO:0000313" key="2">
    <source>
        <dbReference type="Proteomes" id="UP001050808"/>
    </source>
</evidence>
<name>A0ABQ3QL77_9ACTN</name>
<comment type="caution">
    <text evidence="1">The sequence shown here is derived from an EMBL/GenBank/DDBJ whole genome shotgun (WGS) entry which is preliminary data.</text>
</comment>
<organism evidence="1 2">
    <name type="scientific">Streptomyces violascens</name>
    <dbReference type="NCBI Taxonomy" id="67381"/>
    <lineage>
        <taxon>Bacteria</taxon>
        <taxon>Bacillati</taxon>
        <taxon>Actinomycetota</taxon>
        <taxon>Actinomycetes</taxon>
        <taxon>Kitasatosporales</taxon>
        <taxon>Streptomycetaceae</taxon>
        <taxon>Streptomyces</taxon>
    </lineage>
</organism>
<reference evidence="1" key="1">
    <citation type="submission" date="2024-05" db="EMBL/GenBank/DDBJ databases">
        <title>Whole genome shotgun sequence of Streptomyces violascens NBRC 12920.</title>
        <authorList>
            <person name="Komaki H."/>
            <person name="Tamura T."/>
        </authorList>
    </citation>
    <scope>NUCLEOTIDE SEQUENCE</scope>
    <source>
        <strain evidence="1">NBRC 12920</strain>
    </source>
</reference>
<dbReference type="SUPFAM" id="SSF52540">
    <property type="entry name" value="P-loop containing nucleoside triphosphate hydrolases"/>
    <property type="match status" value="1"/>
</dbReference>
<dbReference type="EMBL" id="BNDY01000003">
    <property type="protein sequence ID" value="GHI38027.1"/>
    <property type="molecule type" value="Genomic_DNA"/>
</dbReference>
<dbReference type="InterPro" id="IPR027417">
    <property type="entry name" value="P-loop_NTPase"/>
</dbReference>
<protein>
    <submittedName>
        <fullName evidence="1">Uncharacterized protein</fullName>
    </submittedName>
</protein>
<dbReference type="Proteomes" id="UP001050808">
    <property type="component" value="Unassembled WGS sequence"/>
</dbReference>
<proteinExistence type="predicted"/>